<comment type="similarity">
    <text evidence="2">Belongs to the anthranilate synthase component I family.</text>
</comment>
<dbReference type="AlphaFoldDB" id="A0A147JSC8"/>
<evidence type="ECO:0000259" key="8">
    <source>
        <dbReference type="Pfam" id="PF00425"/>
    </source>
</evidence>
<dbReference type="Gene3D" id="3.60.120.10">
    <property type="entry name" value="Anthranilate synthase"/>
    <property type="match status" value="1"/>
</dbReference>
<dbReference type="GO" id="GO:0004049">
    <property type="term" value="F:anthranilate synthase activity"/>
    <property type="evidence" value="ECO:0007669"/>
    <property type="project" value="UniProtKB-EC"/>
</dbReference>
<gene>
    <name evidence="10" type="ORF">APZ16_03440</name>
</gene>
<keyword evidence="5" id="KW-0057">Aromatic amino acid biosynthesis</keyword>
<dbReference type="STRING" id="1776334.APZ16_03440"/>
<dbReference type="Pfam" id="PF00425">
    <property type="entry name" value="Chorismate_bind"/>
    <property type="match status" value="1"/>
</dbReference>
<dbReference type="InterPro" id="IPR019999">
    <property type="entry name" value="Anth_synth_I-like"/>
</dbReference>
<reference evidence="10 11" key="1">
    <citation type="journal article" date="2016" name="Nat. Microbiol.">
        <title>Genomic inference of the metabolism of cosmopolitan subsurface Archaea, Hadesarchaea.</title>
        <authorList>
            <person name="Baker B.J."/>
            <person name="Saw J.H."/>
            <person name="Lind A.E."/>
            <person name="Lazar C.S."/>
            <person name="Hinrichs K.-U."/>
            <person name="Teske A.P."/>
            <person name="Ettema T.J."/>
        </authorList>
    </citation>
    <scope>NUCLEOTIDE SEQUENCE [LARGE SCALE GENOMIC DNA]</scope>
</reference>
<evidence type="ECO:0000256" key="5">
    <source>
        <dbReference type="ARBA" id="ARBA00023141"/>
    </source>
</evidence>
<dbReference type="UniPathway" id="UPA00035">
    <property type="reaction ID" value="UER00040"/>
</dbReference>
<dbReference type="PANTHER" id="PTHR11236">
    <property type="entry name" value="AMINOBENZOATE/ANTHRANILATE SYNTHASE"/>
    <property type="match status" value="1"/>
</dbReference>
<dbReference type="EC" id="4.1.3.27" evidence="3"/>
<comment type="catalytic activity">
    <reaction evidence="6">
        <text>chorismate + L-glutamine = anthranilate + pyruvate + L-glutamate + H(+)</text>
        <dbReference type="Rhea" id="RHEA:21732"/>
        <dbReference type="ChEBI" id="CHEBI:15361"/>
        <dbReference type="ChEBI" id="CHEBI:15378"/>
        <dbReference type="ChEBI" id="CHEBI:16567"/>
        <dbReference type="ChEBI" id="CHEBI:29748"/>
        <dbReference type="ChEBI" id="CHEBI:29985"/>
        <dbReference type="ChEBI" id="CHEBI:58359"/>
        <dbReference type="EC" id="4.1.3.27"/>
    </reaction>
</comment>
<dbReference type="GO" id="GO:0000162">
    <property type="term" value="P:L-tryptophan biosynthetic process"/>
    <property type="evidence" value="ECO:0007669"/>
    <property type="project" value="UniProtKB-UniPathway"/>
</dbReference>
<evidence type="ECO:0000256" key="6">
    <source>
        <dbReference type="ARBA" id="ARBA00047683"/>
    </source>
</evidence>
<comment type="caution">
    <text evidence="10">The sequence shown here is derived from an EMBL/GenBank/DDBJ whole genome shotgun (WGS) entry which is preliminary data.</text>
</comment>
<evidence type="ECO:0000313" key="10">
    <source>
        <dbReference type="EMBL" id="KUO39409.1"/>
    </source>
</evidence>
<evidence type="ECO:0000256" key="7">
    <source>
        <dbReference type="SAM" id="MobiDB-lite"/>
    </source>
</evidence>
<name>A0A147JSC8_HADYE</name>
<proteinExistence type="inferred from homology"/>
<dbReference type="SUPFAM" id="SSF56322">
    <property type="entry name" value="ADC synthase"/>
    <property type="match status" value="1"/>
</dbReference>
<evidence type="ECO:0000256" key="2">
    <source>
        <dbReference type="ARBA" id="ARBA00009562"/>
    </source>
</evidence>
<dbReference type="PANTHER" id="PTHR11236:SF9">
    <property type="entry name" value="ANTHRANILATE SYNTHASE COMPONENT 1"/>
    <property type="match status" value="1"/>
</dbReference>
<dbReference type="Proteomes" id="UP000074294">
    <property type="component" value="Unassembled WGS sequence"/>
</dbReference>
<dbReference type="InterPro" id="IPR015890">
    <property type="entry name" value="Chorismate_C"/>
</dbReference>
<comment type="pathway">
    <text evidence="1">Amino-acid biosynthesis; L-tryptophan biosynthesis; L-tryptophan from chorismate: step 1/5.</text>
</comment>
<dbReference type="PRINTS" id="PR00095">
    <property type="entry name" value="ANTSNTHASEI"/>
</dbReference>
<feature type="compositionally biased region" description="Basic and acidic residues" evidence="7">
    <location>
        <begin position="288"/>
        <end position="299"/>
    </location>
</feature>
<feature type="domain" description="Chorismate-utilising enzyme C-terminal" evidence="8">
    <location>
        <begin position="195"/>
        <end position="442"/>
    </location>
</feature>
<feature type="region of interest" description="Disordered" evidence="7">
    <location>
        <begin position="276"/>
        <end position="299"/>
    </location>
</feature>
<keyword evidence="4" id="KW-0028">Amino-acid biosynthesis</keyword>
<dbReference type="EMBL" id="LQMQ01000065">
    <property type="protein sequence ID" value="KUO39409.1"/>
    <property type="molecule type" value="Genomic_DNA"/>
</dbReference>
<evidence type="ECO:0000256" key="4">
    <source>
        <dbReference type="ARBA" id="ARBA00022822"/>
    </source>
</evidence>
<evidence type="ECO:0000313" key="11">
    <source>
        <dbReference type="Proteomes" id="UP000074294"/>
    </source>
</evidence>
<sequence length="463" mass="51587">MIGETLVEDFLPDLQKFLRLARKHSIIPVSAKIDVEEDPIFALSSMDDPIFAFERDGTSIFGQAGGVMAFERGQEESPFDFLSTLLSGGIAPPASMPFSGGVVGYLGYDAARPMLGMEWKEPDPVSLPHALFLSVNRFYQARSGTLRAVYCTPVDDEPIRVYRRATEEVEAMLTLPKPRRLKEPRFSDVSVNVEKAEYLKMVNEAKSRISKGEIKQAIISRRISVKADDPLAVYLRLRKINPCPYLFFLRAGDRAVLGSSPENFLTLRGSFAESRPVAATRRRGTSPAEDKRLEQELRSSRKERAEHAMLLDECLAEFKSVCREVRVEEKLKVKKFPFFQHLVSRISGRTTDKFSLLKVSFPSATIAGAPKRKAMEVIDEIEPDARGVYAGSFGFVDNSGNLDMGIIVRSILINGGRAFVPVGAGIVSQSLPEAEYSETFYKSRAQLLALGADRTEMKWLAEI</sequence>
<dbReference type="Pfam" id="PF04715">
    <property type="entry name" value="Anth_synt_I_N"/>
    <property type="match status" value="1"/>
</dbReference>
<organism evidence="10 11">
    <name type="scientific">Hadarchaeum yellowstonense</name>
    <dbReference type="NCBI Taxonomy" id="1776334"/>
    <lineage>
        <taxon>Archaea</taxon>
        <taxon>Methanobacteriati</taxon>
        <taxon>Candidatus Hadarchaeota</taxon>
        <taxon>Candidatus Hadarchaeia</taxon>
        <taxon>Candidatus Hadarchaeales</taxon>
        <taxon>Candidatus Hadarchaeaceae</taxon>
        <taxon>Candidatus Hadarchaeum</taxon>
    </lineage>
</organism>
<feature type="domain" description="Anthranilate synthase component I N-terminal" evidence="9">
    <location>
        <begin position="71"/>
        <end position="138"/>
    </location>
</feature>
<dbReference type="InterPro" id="IPR005801">
    <property type="entry name" value="ADC_synthase"/>
</dbReference>
<accession>A0A147JSC8</accession>
<evidence type="ECO:0000256" key="1">
    <source>
        <dbReference type="ARBA" id="ARBA00004873"/>
    </source>
</evidence>
<protein>
    <recommendedName>
        <fullName evidence="3">anthranilate synthase</fullName>
        <ecNumber evidence="3">4.1.3.27</ecNumber>
    </recommendedName>
</protein>
<keyword evidence="4" id="KW-0822">Tryptophan biosynthesis</keyword>
<evidence type="ECO:0000256" key="3">
    <source>
        <dbReference type="ARBA" id="ARBA00012266"/>
    </source>
</evidence>
<dbReference type="InterPro" id="IPR006805">
    <property type="entry name" value="Anth_synth_I_N"/>
</dbReference>
<evidence type="ECO:0000259" key="9">
    <source>
        <dbReference type="Pfam" id="PF04715"/>
    </source>
</evidence>